<dbReference type="Proteomes" id="UP001141327">
    <property type="component" value="Unassembled WGS sequence"/>
</dbReference>
<dbReference type="InterPro" id="IPR012462">
    <property type="entry name" value="UFSP1/2_DUB_cat"/>
</dbReference>
<evidence type="ECO:0000313" key="5">
    <source>
        <dbReference type="Proteomes" id="UP001141327"/>
    </source>
</evidence>
<dbReference type="Gene3D" id="3.90.70.130">
    <property type="match status" value="2"/>
</dbReference>
<evidence type="ECO:0000256" key="2">
    <source>
        <dbReference type="SAM" id="MobiDB-lite"/>
    </source>
</evidence>
<keyword evidence="1" id="KW-0378">Hydrolase</keyword>
<feature type="compositionally biased region" description="Low complexity" evidence="2">
    <location>
        <begin position="264"/>
        <end position="281"/>
    </location>
</feature>
<proteinExistence type="predicted"/>
<reference evidence="4" key="1">
    <citation type="journal article" date="2022" name="bioRxiv">
        <title>Genomics of Preaxostyla Flagellates Illuminates Evolutionary Transitions and the Path Towards Mitochondrial Loss.</title>
        <authorList>
            <person name="Novak L.V.F."/>
            <person name="Treitli S.C."/>
            <person name="Pyrih J."/>
            <person name="Halakuc P."/>
            <person name="Pipaliya S.V."/>
            <person name="Vacek V."/>
            <person name="Brzon O."/>
            <person name="Soukal P."/>
            <person name="Eme L."/>
            <person name="Dacks J.B."/>
            <person name="Karnkowska A."/>
            <person name="Elias M."/>
            <person name="Hampl V."/>
        </authorList>
    </citation>
    <scope>NUCLEOTIDE SEQUENCE</scope>
    <source>
        <strain evidence="4">RCP-MX</strain>
    </source>
</reference>
<evidence type="ECO:0000259" key="3">
    <source>
        <dbReference type="Pfam" id="PF07910"/>
    </source>
</evidence>
<protein>
    <submittedName>
        <fullName evidence="4">Peptidase family C78</fullName>
    </submittedName>
</protein>
<evidence type="ECO:0000256" key="1">
    <source>
        <dbReference type="ARBA" id="ARBA00022801"/>
    </source>
</evidence>
<accession>A0ABQ8UGD0</accession>
<feature type="domain" description="UFSP1/2/DUB catalytic" evidence="3">
    <location>
        <begin position="440"/>
        <end position="475"/>
    </location>
</feature>
<feature type="domain" description="UFSP1/2/DUB catalytic" evidence="3">
    <location>
        <begin position="73"/>
        <end position="185"/>
    </location>
</feature>
<name>A0ABQ8UGD0_9EUKA</name>
<keyword evidence="5" id="KW-1185">Reference proteome</keyword>
<feature type="region of interest" description="Disordered" evidence="2">
    <location>
        <begin position="206"/>
        <end position="252"/>
    </location>
</feature>
<feature type="region of interest" description="Disordered" evidence="2">
    <location>
        <begin position="264"/>
        <end position="293"/>
    </location>
</feature>
<feature type="region of interest" description="Disordered" evidence="2">
    <location>
        <begin position="1"/>
        <end position="45"/>
    </location>
</feature>
<dbReference type="Pfam" id="PF07910">
    <property type="entry name" value="Peptidase_C78"/>
    <property type="match status" value="2"/>
</dbReference>
<comment type="caution">
    <text evidence="4">The sequence shown here is derived from an EMBL/GenBank/DDBJ whole genome shotgun (WGS) entry which is preliminary data.</text>
</comment>
<evidence type="ECO:0000313" key="4">
    <source>
        <dbReference type="EMBL" id="KAJ4455865.1"/>
    </source>
</evidence>
<organism evidence="4 5">
    <name type="scientific">Paratrimastix pyriformis</name>
    <dbReference type="NCBI Taxonomy" id="342808"/>
    <lineage>
        <taxon>Eukaryota</taxon>
        <taxon>Metamonada</taxon>
        <taxon>Preaxostyla</taxon>
        <taxon>Paratrimastigidae</taxon>
        <taxon>Paratrimastix</taxon>
    </lineage>
</organism>
<gene>
    <name evidence="4" type="ORF">PAPYR_9073</name>
</gene>
<sequence>MSQAERGWKSGGHTTGGAPAKKMASRPDPRHRAPPPPPLQDDTMPDLETCSFSLVPVIAHCFRTGNIRGVKRVILCNDFDHYTSGDRDTGFGCGYRNIQLLGSALLRRPAFLRPLFGGAGFVPGIVRIQHLIEQAWQRGFDEYGCRQFKGKLVGKRDWIGTSECATLFLSWGIPLSVVNFTTGLDPLCRFASEYFGRHAAIFQPAPEPPLPASSTTPAHITPCTAASLRGGSGRPGSSSASGNPPPHSNKKKRVSVADLLGIRRPAAPPAATTPTDPIIIPSDDDGPPSAHIPRRRRCVRDGEEDGVRVLEREDSLGGPMSGLAVQGRSPVMDQIGDSPELGDAPIGGCSSVSEALAVWPPPPPPPDPASVLPVHDPSAASVPLPCATGSPVAASYLQPCLVECPACGGRQRAGPCDPPAMVERTRTGIELIQMQGCFCPPVYLQHQGHSRTLVGIEERTDGRIVLLIVDPAEHYGKMCRFDGRMLYTIRFPTEKLKHIPKFQMCLVPTERLLTSVEREKAKVLKCSAL</sequence>
<dbReference type="EMBL" id="JAPMOS010000090">
    <property type="protein sequence ID" value="KAJ4455865.1"/>
    <property type="molecule type" value="Genomic_DNA"/>
</dbReference>